<keyword evidence="2" id="KW-0472">Membrane</keyword>
<keyword evidence="2" id="KW-1133">Transmembrane helix</keyword>
<reference evidence="3 4" key="1">
    <citation type="submission" date="2014-06" db="EMBL/GenBank/DDBJ databases">
        <authorList>
            <person name="Swart Estienne"/>
        </authorList>
    </citation>
    <scope>NUCLEOTIDE SEQUENCE [LARGE SCALE GENOMIC DNA]</scope>
    <source>
        <strain evidence="3 4">130c</strain>
    </source>
</reference>
<gene>
    <name evidence="3" type="primary">Contig14095.g15026</name>
    <name evidence="3" type="ORF">STYLEM_4983</name>
</gene>
<organism evidence="3 4">
    <name type="scientific">Stylonychia lemnae</name>
    <name type="common">Ciliate</name>
    <dbReference type="NCBI Taxonomy" id="5949"/>
    <lineage>
        <taxon>Eukaryota</taxon>
        <taxon>Sar</taxon>
        <taxon>Alveolata</taxon>
        <taxon>Ciliophora</taxon>
        <taxon>Intramacronucleata</taxon>
        <taxon>Spirotrichea</taxon>
        <taxon>Stichotrichia</taxon>
        <taxon>Sporadotrichida</taxon>
        <taxon>Oxytrichidae</taxon>
        <taxon>Stylonychinae</taxon>
        <taxon>Stylonychia</taxon>
    </lineage>
</organism>
<proteinExistence type="predicted"/>
<evidence type="ECO:0000313" key="3">
    <source>
        <dbReference type="EMBL" id="CDW75987.1"/>
    </source>
</evidence>
<dbReference type="Proteomes" id="UP000039865">
    <property type="component" value="Unassembled WGS sequence"/>
</dbReference>
<feature type="region of interest" description="Disordered" evidence="1">
    <location>
        <begin position="246"/>
        <end position="268"/>
    </location>
</feature>
<dbReference type="EMBL" id="CCKQ01004834">
    <property type="protein sequence ID" value="CDW75987.1"/>
    <property type="molecule type" value="Genomic_DNA"/>
</dbReference>
<evidence type="ECO:0000313" key="4">
    <source>
        <dbReference type="Proteomes" id="UP000039865"/>
    </source>
</evidence>
<sequence length="312" mass="36666">MRGVKISIDAKTPQENKRRQWLNFRQKVIFIAVSIILSLGCDVVYYRNLVKEEHEDSSSAISVIMWILKILETAMGLFLVYIFCSLFYSFVRMRAYKLALKNREYSCLNKAMIMWISLLIILSTLSMILTNIMQATLVYQDNSNDSPLQFYQNHRFVFYTAIDFLKGITMVYLFKQQGKFYLSSSQRPVSQRPERVNIEPIPQNLLDELDISKHTNNYHQSGMGDATKDNLRLDHLNYSRELQTDKDYNADDVEGDHSTIKDEQESRQSDFLDKSSFMGYFEDENQFRNFLFSQLGDMRRNTPINVRFTTKI</sequence>
<feature type="transmembrane region" description="Helical" evidence="2">
    <location>
        <begin position="156"/>
        <end position="174"/>
    </location>
</feature>
<keyword evidence="2" id="KW-0812">Transmembrane</keyword>
<evidence type="ECO:0000256" key="1">
    <source>
        <dbReference type="SAM" id="MobiDB-lite"/>
    </source>
</evidence>
<dbReference type="AlphaFoldDB" id="A0A078A2E3"/>
<evidence type="ECO:0000256" key="2">
    <source>
        <dbReference type="SAM" id="Phobius"/>
    </source>
</evidence>
<keyword evidence="4" id="KW-1185">Reference proteome</keyword>
<protein>
    <recommendedName>
        <fullName evidence="5">Transmembrane protein</fullName>
    </recommendedName>
</protein>
<evidence type="ECO:0008006" key="5">
    <source>
        <dbReference type="Google" id="ProtNLM"/>
    </source>
</evidence>
<dbReference type="InParanoid" id="A0A078A2E3"/>
<name>A0A078A2E3_STYLE</name>
<feature type="transmembrane region" description="Helical" evidence="2">
    <location>
        <begin position="112"/>
        <end position="136"/>
    </location>
</feature>
<accession>A0A078A2E3</accession>
<feature type="transmembrane region" description="Helical" evidence="2">
    <location>
        <begin position="28"/>
        <end position="46"/>
    </location>
</feature>
<feature type="transmembrane region" description="Helical" evidence="2">
    <location>
        <begin position="66"/>
        <end position="91"/>
    </location>
</feature>